<comment type="caution">
    <text evidence="5">The sequence shown here is derived from an EMBL/GenBank/DDBJ whole genome shotgun (WGS) entry which is preliminary data.</text>
</comment>
<evidence type="ECO:0000313" key="6">
    <source>
        <dbReference type="Proteomes" id="UP001595816"/>
    </source>
</evidence>
<keyword evidence="1" id="KW-0808">Transferase</keyword>
<keyword evidence="6" id="KW-1185">Reference proteome</keyword>
<dbReference type="PANTHER" id="PTHR34069">
    <property type="entry name" value="3-OXOACYL-[ACYL-CARRIER-PROTEIN] SYNTHASE 3"/>
    <property type="match status" value="1"/>
</dbReference>
<protein>
    <submittedName>
        <fullName evidence="5">3-oxoacyl-[acyl-carrier-protein] synthase III C-terminal domain-containing protein</fullName>
    </submittedName>
</protein>
<dbReference type="InterPro" id="IPR016039">
    <property type="entry name" value="Thiolase-like"/>
</dbReference>
<evidence type="ECO:0000259" key="4">
    <source>
        <dbReference type="Pfam" id="PF08545"/>
    </source>
</evidence>
<dbReference type="Gene3D" id="3.40.47.10">
    <property type="match status" value="2"/>
</dbReference>
<dbReference type="EMBL" id="JBHSAY010000029">
    <property type="protein sequence ID" value="MFC4136264.1"/>
    <property type="molecule type" value="Genomic_DNA"/>
</dbReference>
<keyword evidence="2" id="KW-0012">Acyltransferase</keyword>
<evidence type="ECO:0000256" key="1">
    <source>
        <dbReference type="ARBA" id="ARBA00022679"/>
    </source>
</evidence>
<feature type="domain" description="Beta-ketoacyl-[acyl-carrier-protein] synthase III N-terminal" evidence="4">
    <location>
        <begin position="120"/>
        <end position="194"/>
    </location>
</feature>
<dbReference type="RefSeq" id="WP_253751195.1">
    <property type="nucleotide sequence ID" value="NZ_JAMZDZ010000001.1"/>
</dbReference>
<organism evidence="5 6">
    <name type="scientific">Hamadaea flava</name>
    <dbReference type="NCBI Taxonomy" id="1742688"/>
    <lineage>
        <taxon>Bacteria</taxon>
        <taxon>Bacillati</taxon>
        <taxon>Actinomycetota</taxon>
        <taxon>Actinomycetes</taxon>
        <taxon>Micromonosporales</taxon>
        <taxon>Micromonosporaceae</taxon>
        <taxon>Hamadaea</taxon>
    </lineage>
</organism>
<gene>
    <name evidence="5" type="ORF">ACFOZ4_37130</name>
</gene>
<dbReference type="Proteomes" id="UP001595816">
    <property type="component" value="Unassembled WGS sequence"/>
</dbReference>
<dbReference type="Pfam" id="PF08545">
    <property type="entry name" value="ACP_syn_III"/>
    <property type="match status" value="1"/>
</dbReference>
<name>A0ABV8M0M6_9ACTN</name>
<feature type="domain" description="Beta-ketoacyl-[acyl-carrier-protein] synthase III C-terminal" evidence="3">
    <location>
        <begin position="222"/>
        <end position="309"/>
    </location>
</feature>
<evidence type="ECO:0000256" key="2">
    <source>
        <dbReference type="ARBA" id="ARBA00023315"/>
    </source>
</evidence>
<evidence type="ECO:0000313" key="5">
    <source>
        <dbReference type="EMBL" id="MFC4136264.1"/>
    </source>
</evidence>
<dbReference type="PANTHER" id="PTHR34069:SF2">
    <property type="entry name" value="BETA-KETOACYL-[ACYL-CARRIER-PROTEIN] SYNTHASE III"/>
    <property type="match status" value="1"/>
</dbReference>
<dbReference type="InterPro" id="IPR013751">
    <property type="entry name" value="ACP_syn_III_N"/>
</dbReference>
<dbReference type="Pfam" id="PF08541">
    <property type="entry name" value="ACP_syn_III_C"/>
    <property type="match status" value="1"/>
</dbReference>
<sequence>MDGVYLGSLTYALGTQKRHVRESAEAELLRSAASDLEAAGFRWHHVCAPDETAYDLARRAVAEIEGTSGLHDIDAIVYATCLPEPQDGPIRDVKVLMDFPASRLQAEFGLRDAIVVGLHQQACTGMLGALRIAKALLAAEPEFRRVLCVTADRFPDGAWYEQAYNVISDGAAACVVGREPDVCRLLAVHQITNGGLGRAGDDETVGTYFAYTHRIVRETAARIGVFPSELDWIVPQNTHEQAWRIVARLLAVDHGRVWHPSLPDVGHVISADVVVNLTALLASGQTRPGQRIALAMAGFGLNWQCAALEVTK</sequence>
<evidence type="ECO:0000259" key="3">
    <source>
        <dbReference type="Pfam" id="PF08541"/>
    </source>
</evidence>
<proteinExistence type="predicted"/>
<dbReference type="InterPro" id="IPR013747">
    <property type="entry name" value="ACP_syn_III_C"/>
</dbReference>
<accession>A0ABV8M0M6</accession>
<reference evidence="6" key="1">
    <citation type="journal article" date="2019" name="Int. J. Syst. Evol. Microbiol.">
        <title>The Global Catalogue of Microorganisms (GCM) 10K type strain sequencing project: providing services to taxonomists for standard genome sequencing and annotation.</title>
        <authorList>
            <consortium name="The Broad Institute Genomics Platform"/>
            <consortium name="The Broad Institute Genome Sequencing Center for Infectious Disease"/>
            <person name="Wu L."/>
            <person name="Ma J."/>
        </authorList>
    </citation>
    <scope>NUCLEOTIDE SEQUENCE [LARGE SCALE GENOMIC DNA]</scope>
    <source>
        <strain evidence="6">CGMCC 4.7289</strain>
    </source>
</reference>
<dbReference type="SUPFAM" id="SSF53901">
    <property type="entry name" value="Thiolase-like"/>
    <property type="match status" value="1"/>
</dbReference>